<organism evidence="1 2">
    <name type="scientific">Candidatus Sulfotelmatobacter kueseliae</name>
    <dbReference type="NCBI Taxonomy" id="2042962"/>
    <lineage>
        <taxon>Bacteria</taxon>
        <taxon>Pseudomonadati</taxon>
        <taxon>Acidobacteriota</taxon>
        <taxon>Terriglobia</taxon>
        <taxon>Terriglobales</taxon>
        <taxon>Candidatus Korobacteraceae</taxon>
        <taxon>Candidatus Sulfotelmatobacter</taxon>
    </lineage>
</organism>
<gene>
    <name evidence="1" type="ORF">SBA1_300010</name>
</gene>
<reference evidence="2" key="1">
    <citation type="submission" date="2018-02" db="EMBL/GenBank/DDBJ databases">
        <authorList>
            <person name="Hausmann B."/>
        </authorList>
    </citation>
    <scope>NUCLEOTIDE SEQUENCE [LARGE SCALE GENOMIC DNA]</scope>
    <source>
        <strain evidence="2">Peat soil MAG SbA1</strain>
    </source>
</reference>
<proteinExistence type="predicted"/>
<dbReference type="Proteomes" id="UP000238701">
    <property type="component" value="Unassembled WGS sequence"/>
</dbReference>
<dbReference type="EMBL" id="OMOD01000123">
    <property type="protein sequence ID" value="SPF40469.1"/>
    <property type="molecule type" value="Genomic_DNA"/>
</dbReference>
<sequence length="36" mass="4330">MGYYRDAPPGLSGLERRDRELREGQTRVSFWKLNQF</sequence>
<evidence type="ECO:0000313" key="1">
    <source>
        <dbReference type="EMBL" id="SPF40469.1"/>
    </source>
</evidence>
<accession>A0A2U3KLD3</accession>
<name>A0A2U3KLD3_9BACT</name>
<dbReference type="AlphaFoldDB" id="A0A2U3KLD3"/>
<evidence type="ECO:0000313" key="2">
    <source>
        <dbReference type="Proteomes" id="UP000238701"/>
    </source>
</evidence>
<protein>
    <submittedName>
        <fullName evidence="1">Uncharacterized protein</fullName>
    </submittedName>
</protein>